<dbReference type="PIRSF" id="PIRSF006241">
    <property type="entry name" value="HyI"/>
    <property type="match status" value="1"/>
</dbReference>
<dbReference type="InterPro" id="IPR050417">
    <property type="entry name" value="Sugar_Epim/Isomerase"/>
</dbReference>
<name>A0ABV6B064_9DEIO</name>
<proteinExistence type="inferred from homology"/>
<dbReference type="PANTHER" id="PTHR43489">
    <property type="entry name" value="ISOMERASE"/>
    <property type="match status" value="1"/>
</dbReference>
<dbReference type="PANTHER" id="PTHR43489:SF3">
    <property type="entry name" value="XYLOSE ISOMERASE DOMAIN PROTEIN TIM BARREL"/>
    <property type="match status" value="1"/>
</dbReference>
<feature type="domain" description="Xylose isomerase-like TIM barrel" evidence="3">
    <location>
        <begin position="27"/>
        <end position="238"/>
    </location>
</feature>
<evidence type="ECO:0000256" key="1">
    <source>
        <dbReference type="ARBA" id="ARBA00023235"/>
    </source>
</evidence>
<dbReference type="RefSeq" id="WP_380011359.1">
    <property type="nucleotide sequence ID" value="NZ_JBHLYR010000045.1"/>
</dbReference>
<organism evidence="4 5">
    <name type="scientific">Deinococcus oregonensis</name>
    <dbReference type="NCBI Taxonomy" id="1805970"/>
    <lineage>
        <taxon>Bacteria</taxon>
        <taxon>Thermotogati</taxon>
        <taxon>Deinococcota</taxon>
        <taxon>Deinococci</taxon>
        <taxon>Deinococcales</taxon>
        <taxon>Deinococcaceae</taxon>
        <taxon>Deinococcus</taxon>
    </lineage>
</organism>
<evidence type="ECO:0000313" key="4">
    <source>
        <dbReference type="EMBL" id="MFB9993134.1"/>
    </source>
</evidence>
<dbReference type="Pfam" id="PF01261">
    <property type="entry name" value="AP_endonuc_2"/>
    <property type="match status" value="1"/>
</dbReference>
<evidence type="ECO:0000259" key="3">
    <source>
        <dbReference type="Pfam" id="PF01261"/>
    </source>
</evidence>
<comment type="caution">
    <text evidence="4">The sequence shown here is derived from an EMBL/GenBank/DDBJ whole genome shotgun (WGS) entry which is preliminary data.</text>
</comment>
<dbReference type="InterPro" id="IPR013022">
    <property type="entry name" value="Xyl_isomerase-like_TIM-brl"/>
</dbReference>
<dbReference type="Gene3D" id="3.20.20.150">
    <property type="entry name" value="Divalent-metal-dependent TIM barrel enzymes"/>
    <property type="match status" value="1"/>
</dbReference>
<dbReference type="GO" id="GO:0016853">
    <property type="term" value="F:isomerase activity"/>
    <property type="evidence" value="ECO:0007669"/>
    <property type="project" value="UniProtKB-KW"/>
</dbReference>
<comment type="similarity">
    <text evidence="2">Belongs to the hyi family.</text>
</comment>
<dbReference type="InterPro" id="IPR026040">
    <property type="entry name" value="HyI-like"/>
</dbReference>
<dbReference type="Proteomes" id="UP001589733">
    <property type="component" value="Unassembled WGS sequence"/>
</dbReference>
<keyword evidence="5" id="KW-1185">Reference proteome</keyword>
<evidence type="ECO:0000313" key="5">
    <source>
        <dbReference type="Proteomes" id="UP001589733"/>
    </source>
</evidence>
<evidence type="ECO:0000256" key="2">
    <source>
        <dbReference type="PIRNR" id="PIRNR006241"/>
    </source>
</evidence>
<keyword evidence="1 2" id="KW-0413">Isomerase</keyword>
<reference evidence="4 5" key="1">
    <citation type="submission" date="2024-09" db="EMBL/GenBank/DDBJ databases">
        <authorList>
            <person name="Sun Q."/>
            <person name="Mori K."/>
        </authorList>
    </citation>
    <scope>NUCLEOTIDE SEQUENCE [LARGE SCALE GENOMIC DNA]</scope>
    <source>
        <strain evidence="4 5">JCM 13503</strain>
    </source>
</reference>
<gene>
    <name evidence="4" type="ORF">ACFFLM_14270</name>
</gene>
<dbReference type="SUPFAM" id="SSF51658">
    <property type="entry name" value="Xylose isomerase-like"/>
    <property type="match status" value="1"/>
</dbReference>
<sequence length="263" mass="29102">MKLSICIEMIFAEEPDFARRIQCSVDAGLPQVEMWGWRNKDLDAIERVLAETGGQMVSFVSEPGGRLVDPATHNDFLRGLRESLPVAQRLGTRNLIVLSGDAQNGVSREQQHEAICQALKAAAPLAEDAGVTLNLEPLNSRIDHVGYYLDSTEEGLDIIREVNSPHVRLLYDLYHSVVMDERPEDVLQGQMNLVGHLHVADHPGRHEPGSGQVPLETHLRWINAQGYAGYVGLEYVPTRNSLDTLHATSALVQRAMTSLRTGL</sequence>
<protein>
    <submittedName>
        <fullName evidence="4">Hydroxypyruvate isomerase family protein</fullName>
    </submittedName>
</protein>
<accession>A0ABV6B064</accession>
<dbReference type="EMBL" id="JBHLYR010000045">
    <property type="protein sequence ID" value="MFB9993134.1"/>
    <property type="molecule type" value="Genomic_DNA"/>
</dbReference>
<dbReference type="InterPro" id="IPR036237">
    <property type="entry name" value="Xyl_isomerase-like_sf"/>
</dbReference>